<proteinExistence type="predicted"/>
<dbReference type="Gene3D" id="2.60.40.3140">
    <property type="match status" value="1"/>
</dbReference>
<dbReference type="Gene3D" id="3.10.620.30">
    <property type="match status" value="1"/>
</dbReference>
<comment type="caution">
    <text evidence="4">The sequence shown here is derived from an EMBL/GenBank/DDBJ whole genome shotgun (WGS) entry which is preliminary data.</text>
</comment>
<name>A0ABW3JK32_9FLAO</name>
<feature type="domain" description="DUF3857" evidence="3">
    <location>
        <begin position="69"/>
        <end position="199"/>
    </location>
</feature>
<dbReference type="Pfam" id="PF12969">
    <property type="entry name" value="DUF3857"/>
    <property type="match status" value="1"/>
</dbReference>
<reference evidence="5" key="1">
    <citation type="journal article" date="2019" name="Int. J. Syst. Evol. Microbiol.">
        <title>The Global Catalogue of Microorganisms (GCM) 10K type strain sequencing project: providing services to taxonomists for standard genome sequencing and annotation.</title>
        <authorList>
            <consortium name="The Broad Institute Genomics Platform"/>
            <consortium name="The Broad Institute Genome Sequencing Center for Infectious Disease"/>
            <person name="Wu L."/>
            <person name="Ma J."/>
        </authorList>
    </citation>
    <scope>NUCLEOTIDE SEQUENCE [LARGE SCALE GENOMIC DNA]</scope>
    <source>
        <strain evidence="5">CCUG 62414</strain>
    </source>
</reference>
<feature type="signal peptide" evidence="1">
    <location>
        <begin position="1"/>
        <end position="19"/>
    </location>
</feature>
<accession>A0ABW3JK32</accession>
<gene>
    <name evidence="4" type="ORF">ACFQ1R_12160</name>
</gene>
<feature type="domain" description="Transglutaminase-like" evidence="2">
    <location>
        <begin position="307"/>
        <end position="378"/>
    </location>
</feature>
<evidence type="ECO:0000259" key="3">
    <source>
        <dbReference type="Pfam" id="PF12969"/>
    </source>
</evidence>
<dbReference type="EMBL" id="JBHTJI010000022">
    <property type="protein sequence ID" value="MFD0990853.1"/>
    <property type="molecule type" value="Genomic_DNA"/>
</dbReference>
<sequence>MAKYYYLFLFLTYSLVTFSQNSDNESVFRVSLNDLELTTYPKDSSANALVLYENGKSFVDPTSYNLRTEEQHKVKILNKDGFKHANITIPLYIKDGNAFEKVEHIIATTYNLIDNNVTTTKLEKDQIFNEKYDEHHTLVKFTLPNVKEGSVITYSYTKVTPFMFNYRGWDFQSEIPKLYSEYNASIPGNWNYNIKLIGGKQLAVNETSIKDACLTGGNGGSANCFEARYVMKDMPAFIEEDYMTSKSNYLARLEYELKTFQRFNGIKDDYTKTWKTVDDELKKDDNIGRQLTKSVDTETLLSADILNNTNLLSKAQDIYKYVQDNYTWNEEYRIFQDTSIKNLIKNKSGNVSSINILLHNLLQQAGIEVKPILLSTRNNGFSTKLFPVISEFNYIIVQATINNKTYLLDAVDKYLNFGDIPFRCLNSYGRLLDFKNGSDWIDIEPSKLSTVQYKVELNLDDKQVISGNVNAKNTGYHALNKRKAYYPNKTEYVNKIHDKNAYLEISNHKVLSEGKTSEDFIETYDVEYENAVSGDNIYLNPFLTKFFSENPFKLQERTYPIDFGYKDTYYYTFKLNFNDAYNVLELPKEIALNLPDSKGQIIFSSNVLGNSILITLKVNFKDAIYQPEYYPYLKEFFSKIVDIQTNSIILLKKKE</sequence>
<protein>
    <submittedName>
        <fullName evidence="4">DUF3857 domain-containing protein</fullName>
    </submittedName>
</protein>
<dbReference type="InterPro" id="IPR024618">
    <property type="entry name" value="DUF3857"/>
</dbReference>
<keyword evidence="1" id="KW-0732">Signal</keyword>
<evidence type="ECO:0000313" key="4">
    <source>
        <dbReference type="EMBL" id="MFD0990853.1"/>
    </source>
</evidence>
<evidence type="ECO:0000259" key="2">
    <source>
        <dbReference type="Pfam" id="PF01841"/>
    </source>
</evidence>
<evidence type="ECO:0000313" key="5">
    <source>
        <dbReference type="Proteomes" id="UP001597061"/>
    </source>
</evidence>
<keyword evidence="5" id="KW-1185">Reference proteome</keyword>
<dbReference type="Proteomes" id="UP001597061">
    <property type="component" value="Unassembled WGS sequence"/>
</dbReference>
<dbReference type="InterPro" id="IPR002931">
    <property type="entry name" value="Transglutaminase-like"/>
</dbReference>
<feature type="chain" id="PRO_5046754266" evidence="1">
    <location>
        <begin position="20"/>
        <end position="655"/>
    </location>
</feature>
<dbReference type="Gene3D" id="2.60.120.1130">
    <property type="match status" value="1"/>
</dbReference>
<dbReference type="RefSeq" id="WP_379926498.1">
    <property type="nucleotide sequence ID" value="NZ_JBHTJI010000022.1"/>
</dbReference>
<evidence type="ECO:0000256" key="1">
    <source>
        <dbReference type="SAM" id="SignalP"/>
    </source>
</evidence>
<dbReference type="Pfam" id="PF01841">
    <property type="entry name" value="Transglut_core"/>
    <property type="match status" value="1"/>
</dbReference>
<organism evidence="4 5">
    <name type="scientific">Mariniflexile jejuense</name>
    <dbReference type="NCBI Taxonomy" id="1173582"/>
    <lineage>
        <taxon>Bacteria</taxon>
        <taxon>Pseudomonadati</taxon>
        <taxon>Bacteroidota</taxon>
        <taxon>Flavobacteriia</taxon>
        <taxon>Flavobacteriales</taxon>
        <taxon>Flavobacteriaceae</taxon>
        <taxon>Mariniflexile</taxon>
    </lineage>
</organism>